<dbReference type="Proteomes" id="UP000769780">
    <property type="component" value="Unassembled WGS sequence"/>
</dbReference>
<proteinExistence type="predicted"/>
<protein>
    <submittedName>
        <fullName evidence="2">GNAT family N-acetyltransferase</fullName>
    </submittedName>
</protein>
<dbReference type="InterPro" id="IPR016181">
    <property type="entry name" value="Acyl_CoA_acyltransferase"/>
</dbReference>
<keyword evidence="3" id="KW-1185">Reference proteome</keyword>
<sequence>MIRKLLAKDHQQVMQFLADEPSINLFIIGDIEAFGYDSTFQALWGEFSDSGDLVAVLLKYHNSFIPYAKDAFDIHGFTEIIKSFTTEPLLSGKADIVEQFERIQGLKLGRKQETYFAECRTDAHLGRSELPIKKATLMDVDRIIELRSTIDEFVVTDTSRDMLIQSMETKTGRTYFLEENGILTACASTTAENSVSAMIVGVCTNKNHRQKGLATTVLQKLTQDVLTENKILCLFYDNPAAGRIYKRLGFQDIGKWTMYR</sequence>
<evidence type="ECO:0000313" key="2">
    <source>
        <dbReference type="EMBL" id="MBY0095593.1"/>
    </source>
</evidence>
<name>A0ABS7K014_9BACI</name>
<dbReference type="PROSITE" id="PS51186">
    <property type="entry name" value="GNAT"/>
    <property type="match status" value="1"/>
</dbReference>
<dbReference type="EMBL" id="JACWFH010000005">
    <property type="protein sequence ID" value="MBY0095593.1"/>
    <property type="molecule type" value="Genomic_DNA"/>
</dbReference>
<evidence type="ECO:0000313" key="3">
    <source>
        <dbReference type="Proteomes" id="UP000769780"/>
    </source>
</evidence>
<dbReference type="Pfam" id="PF12746">
    <property type="entry name" value="GNAT_acetyltran"/>
    <property type="match status" value="1"/>
</dbReference>
<organism evidence="2 3">
    <name type="scientific">Mesobacillus maritimus</name>
    <dbReference type="NCBI Taxonomy" id="1643336"/>
    <lineage>
        <taxon>Bacteria</taxon>
        <taxon>Bacillati</taxon>
        <taxon>Bacillota</taxon>
        <taxon>Bacilli</taxon>
        <taxon>Bacillales</taxon>
        <taxon>Bacillaceae</taxon>
        <taxon>Mesobacillus</taxon>
    </lineage>
</organism>
<dbReference type="RefSeq" id="WP_221870690.1">
    <property type="nucleotide sequence ID" value="NZ_JACWFH010000005.1"/>
</dbReference>
<gene>
    <name evidence="2" type="ORF">H0185_02000</name>
</gene>
<comment type="caution">
    <text evidence="2">The sequence shown here is derived from an EMBL/GenBank/DDBJ whole genome shotgun (WGS) entry which is preliminary data.</text>
</comment>
<reference evidence="2 3" key="1">
    <citation type="submission" date="2020-07" db="EMBL/GenBank/DDBJ databases">
        <title>Fungal Genomes of the International Space Station.</title>
        <authorList>
            <person name="Seuylemezian A."/>
            <person name="Singh N.K."/>
            <person name="Wood J."/>
            <person name="Venkateswaran K."/>
        </authorList>
    </citation>
    <scope>NUCLEOTIDE SEQUENCE [LARGE SCALE GENOMIC DNA]</scope>
    <source>
        <strain evidence="2 3">PL-B2</strain>
    </source>
</reference>
<accession>A0ABS7K014</accession>
<dbReference type="InterPro" id="IPR000182">
    <property type="entry name" value="GNAT_dom"/>
</dbReference>
<dbReference type="SUPFAM" id="SSF55729">
    <property type="entry name" value="Acyl-CoA N-acyltransferases (Nat)"/>
    <property type="match status" value="1"/>
</dbReference>
<dbReference type="InterPro" id="IPR027365">
    <property type="entry name" value="GNAT_acetyltra_YdfB-like"/>
</dbReference>
<dbReference type="Gene3D" id="3.40.630.30">
    <property type="match status" value="1"/>
</dbReference>
<evidence type="ECO:0000259" key="1">
    <source>
        <dbReference type="PROSITE" id="PS51186"/>
    </source>
</evidence>
<feature type="domain" description="N-acetyltransferase" evidence="1">
    <location>
        <begin position="130"/>
        <end position="260"/>
    </location>
</feature>